<dbReference type="InterPro" id="IPR001406">
    <property type="entry name" value="PsdUridine_synth_TruA"/>
</dbReference>
<proteinExistence type="inferred from homology"/>
<dbReference type="InterPro" id="IPR020103">
    <property type="entry name" value="PsdUridine_synth_cat_dom_sf"/>
</dbReference>
<dbReference type="Gene3D" id="3.30.70.580">
    <property type="entry name" value="Pseudouridine synthase I, catalytic domain, N-terminal subdomain"/>
    <property type="match status" value="1"/>
</dbReference>
<evidence type="ECO:0000259" key="5">
    <source>
        <dbReference type="Pfam" id="PF01416"/>
    </source>
</evidence>
<dbReference type="OMA" id="DCKFPEM"/>
<dbReference type="VEuPathDB" id="FungiDB:SPPG_00172"/>
<evidence type="ECO:0000256" key="2">
    <source>
        <dbReference type="ARBA" id="ARBA00022694"/>
    </source>
</evidence>
<evidence type="ECO:0000313" key="7">
    <source>
        <dbReference type="Proteomes" id="UP000053201"/>
    </source>
</evidence>
<protein>
    <submittedName>
        <fullName evidence="6">tRNA pseudouridine synthase A</fullName>
    </submittedName>
</protein>
<evidence type="ECO:0000256" key="4">
    <source>
        <dbReference type="SAM" id="MobiDB-lite"/>
    </source>
</evidence>
<feature type="compositionally biased region" description="Basic and acidic residues" evidence="4">
    <location>
        <begin position="485"/>
        <end position="497"/>
    </location>
</feature>
<dbReference type="Gene3D" id="3.30.70.660">
    <property type="entry name" value="Pseudouridine synthase I, catalytic domain, C-terminal subdomain"/>
    <property type="match status" value="1"/>
</dbReference>
<feature type="compositionally biased region" description="Basic and acidic residues" evidence="4">
    <location>
        <begin position="465"/>
        <end position="474"/>
    </location>
</feature>
<dbReference type="FunCoup" id="A0A0L0HTK4">
    <property type="interactions" value="506"/>
</dbReference>
<sequence>MILFICRRSQFNNQFLSSISRVKQMSTHQVMDYSAWSKEDLIGRVKELETIVQTGKPSQKAINQECKCTPPTTKAKLRKKAAPRPFDFEAHPLRPIALRLSYLGWSYHGLASQETDTVPTVESHVFNALMTAKLIPDRKACQFSRCGRTDKGVSAFEQVLGLWIRSSLCASTAGLVKGWENTEPAKKGVMKELGYCDVVDGEMDYVGILNRILPKDIRVLGWSPVPPTFDARFDCQYRRYKYFFPAGALDIREMRTAASQYIGVHDFRNFCKVDPAKNISSYERRVLDADIRPLGLEDDPNWADGPNGDGLDAETGQAPEADKCYVFTVTGHAFLWHQVRCMMGILFLVGLRKEPSNLPTTLMDLSAHPPNSGRPAYDMASEIPLVLVECGYPTDMLRWHQDDAESIKLAHGLRELWRDYAVKSTQIGRLIQGVVGMDERRLSWVSGKEKYVPVMKLGRCDSVEERIRKSDDAKTRKRGAGTPDKVNDAGKRPKMVE</sequence>
<dbReference type="GeneID" id="27683918"/>
<dbReference type="FunFam" id="3.30.70.580:FF:000007">
    <property type="entry name" value="tRNA pseudouridine synthase"/>
    <property type="match status" value="1"/>
</dbReference>
<feature type="region of interest" description="Disordered" evidence="4">
    <location>
        <begin position="465"/>
        <end position="497"/>
    </location>
</feature>
<keyword evidence="7" id="KW-1185">Reference proteome</keyword>
<dbReference type="EMBL" id="KQ257450">
    <property type="protein sequence ID" value="KND04443.1"/>
    <property type="molecule type" value="Genomic_DNA"/>
</dbReference>
<evidence type="ECO:0000256" key="1">
    <source>
        <dbReference type="ARBA" id="ARBA00009375"/>
    </source>
</evidence>
<dbReference type="CDD" id="cd02569">
    <property type="entry name" value="PseudoU_synth_ScPus3"/>
    <property type="match status" value="1"/>
</dbReference>
<feature type="domain" description="Pseudouridine synthase I TruA alpha/beta" evidence="5">
    <location>
        <begin position="257"/>
        <end position="393"/>
    </location>
</feature>
<dbReference type="OrthoDB" id="25767at2759"/>
<dbReference type="SUPFAM" id="SSF55120">
    <property type="entry name" value="Pseudouridine synthase"/>
    <property type="match status" value="1"/>
</dbReference>
<dbReference type="AlphaFoldDB" id="A0A0L0HTK4"/>
<dbReference type="RefSeq" id="XP_016612482.1">
    <property type="nucleotide sequence ID" value="XM_016748505.1"/>
</dbReference>
<dbReference type="PANTHER" id="PTHR11142:SF5">
    <property type="entry name" value="TRNA PSEUDOURIDINE(38_39) SYNTHASE"/>
    <property type="match status" value="1"/>
</dbReference>
<dbReference type="GO" id="GO:1990481">
    <property type="term" value="P:mRNA pseudouridine synthesis"/>
    <property type="evidence" value="ECO:0007669"/>
    <property type="project" value="TreeGrafter"/>
</dbReference>
<comment type="similarity">
    <text evidence="1">Belongs to the tRNA pseudouridine synthase TruA family.</text>
</comment>
<evidence type="ECO:0000313" key="6">
    <source>
        <dbReference type="EMBL" id="KND04443.1"/>
    </source>
</evidence>
<dbReference type="PANTHER" id="PTHR11142">
    <property type="entry name" value="PSEUDOURIDYLATE SYNTHASE"/>
    <property type="match status" value="1"/>
</dbReference>
<keyword evidence="3" id="KW-0413">Isomerase</keyword>
<dbReference type="Pfam" id="PF01416">
    <property type="entry name" value="PseudoU_synth_1"/>
    <property type="match status" value="1"/>
</dbReference>
<organism evidence="6 7">
    <name type="scientific">Spizellomyces punctatus (strain DAOM BR117)</name>
    <dbReference type="NCBI Taxonomy" id="645134"/>
    <lineage>
        <taxon>Eukaryota</taxon>
        <taxon>Fungi</taxon>
        <taxon>Fungi incertae sedis</taxon>
        <taxon>Chytridiomycota</taxon>
        <taxon>Chytridiomycota incertae sedis</taxon>
        <taxon>Chytridiomycetes</taxon>
        <taxon>Spizellomycetales</taxon>
        <taxon>Spizellomycetaceae</taxon>
        <taxon>Spizellomyces</taxon>
    </lineage>
</organism>
<dbReference type="InParanoid" id="A0A0L0HTK4"/>
<reference evidence="6 7" key="1">
    <citation type="submission" date="2009-08" db="EMBL/GenBank/DDBJ databases">
        <title>The Genome Sequence of Spizellomyces punctatus strain DAOM BR117.</title>
        <authorList>
            <consortium name="The Broad Institute Genome Sequencing Platform"/>
            <person name="Russ C."/>
            <person name="Cuomo C."/>
            <person name="Shea T."/>
            <person name="Young S.K."/>
            <person name="Zeng Q."/>
            <person name="Koehrsen M."/>
            <person name="Haas B."/>
            <person name="Borodovsky M."/>
            <person name="Guigo R."/>
            <person name="Alvarado L."/>
            <person name="Berlin A."/>
            <person name="Bochicchio J."/>
            <person name="Borenstein D."/>
            <person name="Chapman S."/>
            <person name="Chen Z."/>
            <person name="Engels R."/>
            <person name="Freedman E."/>
            <person name="Gellesch M."/>
            <person name="Goldberg J."/>
            <person name="Griggs A."/>
            <person name="Gujja S."/>
            <person name="Heiman D."/>
            <person name="Hepburn T."/>
            <person name="Howarth C."/>
            <person name="Jen D."/>
            <person name="Larson L."/>
            <person name="Lewis B."/>
            <person name="Mehta T."/>
            <person name="Park D."/>
            <person name="Pearson M."/>
            <person name="Roberts A."/>
            <person name="Saif S."/>
            <person name="Shenoy N."/>
            <person name="Sisk P."/>
            <person name="Stolte C."/>
            <person name="Sykes S."/>
            <person name="Thomson T."/>
            <person name="Walk T."/>
            <person name="White J."/>
            <person name="Yandava C."/>
            <person name="Burger G."/>
            <person name="Gray M.W."/>
            <person name="Holland P.W.H."/>
            <person name="King N."/>
            <person name="Lang F.B.F."/>
            <person name="Roger A.J."/>
            <person name="Ruiz-Trillo I."/>
            <person name="Lander E."/>
            <person name="Nusbaum C."/>
        </authorList>
    </citation>
    <scope>NUCLEOTIDE SEQUENCE [LARGE SCALE GENOMIC DNA]</scope>
    <source>
        <strain evidence="6 7">DAOM BR117</strain>
    </source>
</reference>
<dbReference type="InterPro" id="IPR020094">
    <property type="entry name" value="TruA/RsuA/RluB/E/F_N"/>
</dbReference>
<dbReference type="InterPro" id="IPR020097">
    <property type="entry name" value="PsdUridine_synth_TruA_a/b_dom"/>
</dbReference>
<dbReference type="GO" id="GO:0005737">
    <property type="term" value="C:cytoplasm"/>
    <property type="evidence" value="ECO:0007669"/>
    <property type="project" value="TreeGrafter"/>
</dbReference>
<dbReference type="InterPro" id="IPR041707">
    <property type="entry name" value="Pus3-like"/>
</dbReference>
<dbReference type="InterPro" id="IPR020095">
    <property type="entry name" value="PsdUridine_synth_TruA_C"/>
</dbReference>
<dbReference type="GO" id="GO:0003723">
    <property type="term" value="F:RNA binding"/>
    <property type="evidence" value="ECO:0007669"/>
    <property type="project" value="InterPro"/>
</dbReference>
<dbReference type="GO" id="GO:0009982">
    <property type="term" value="F:pseudouridine synthase activity"/>
    <property type="evidence" value="ECO:0007669"/>
    <property type="project" value="InterPro"/>
</dbReference>
<accession>A0A0L0HTK4</accession>
<dbReference type="STRING" id="645134.A0A0L0HTK4"/>
<dbReference type="GO" id="GO:0005634">
    <property type="term" value="C:nucleus"/>
    <property type="evidence" value="ECO:0007669"/>
    <property type="project" value="TreeGrafter"/>
</dbReference>
<dbReference type="Proteomes" id="UP000053201">
    <property type="component" value="Unassembled WGS sequence"/>
</dbReference>
<evidence type="ECO:0000256" key="3">
    <source>
        <dbReference type="ARBA" id="ARBA00023235"/>
    </source>
</evidence>
<dbReference type="eggNOG" id="KOG2554">
    <property type="taxonomic scope" value="Eukaryota"/>
</dbReference>
<gene>
    <name evidence="6" type="ORF">SPPG_00172</name>
</gene>
<dbReference type="NCBIfam" id="TIGR00071">
    <property type="entry name" value="hisT_truA"/>
    <property type="match status" value="1"/>
</dbReference>
<dbReference type="GO" id="GO:0031119">
    <property type="term" value="P:tRNA pseudouridine synthesis"/>
    <property type="evidence" value="ECO:0007669"/>
    <property type="project" value="TreeGrafter"/>
</dbReference>
<name>A0A0L0HTK4_SPIPD</name>
<keyword evidence="2" id="KW-0819">tRNA processing</keyword>